<keyword evidence="1" id="KW-1133">Transmembrane helix</keyword>
<protein>
    <submittedName>
        <fullName evidence="2">Uncharacterized protein</fullName>
    </submittedName>
</protein>
<evidence type="ECO:0000256" key="1">
    <source>
        <dbReference type="SAM" id="Phobius"/>
    </source>
</evidence>
<dbReference type="AlphaFoldDB" id="A0AAV7A2H0"/>
<keyword evidence="1" id="KW-0472">Membrane</keyword>
<name>A0AAV7A2H0_ENGPU</name>
<keyword evidence="3" id="KW-1185">Reference proteome</keyword>
<organism evidence="2 3">
    <name type="scientific">Engystomops pustulosus</name>
    <name type="common">Tungara frog</name>
    <name type="synonym">Physalaemus pustulosus</name>
    <dbReference type="NCBI Taxonomy" id="76066"/>
    <lineage>
        <taxon>Eukaryota</taxon>
        <taxon>Metazoa</taxon>
        <taxon>Chordata</taxon>
        <taxon>Craniata</taxon>
        <taxon>Vertebrata</taxon>
        <taxon>Euteleostomi</taxon>
        <taxon>Amphibia</taxon>
        <taxon>Batrachia</taxon>
        <taxon>Anura</taxon>
        <taxon>Neobatrachia</taxon>
        <taxon>Hyloidea</taxon>
        <taxon>Leptodactylidae</taxon>
        <taxon>Leiuperinae</taxon>
        <taxon>Engystomops</taxon>
    </lineage>
</organism>
<feature type="transmembrane region" description="Helical" evidence="1">
    <location>
        <begin position="17"/>
        <end position="38"/>
    </location>
</feature>
<dbReference type="EMBL" id="WNYA01000011">
    <property type="protein sequence ID" value="KAG8552508.1"/>
    <property type="molecule type" value="Genomic_DNA"/>
</dbReference>
<reference evidence="2" key="1">
    <citation type="thesis" date="2020" institute="ProQuest LLC" country="789 East Eisenhower Parkway, Ann Arbor, MI, USA">
        <title>Comparative Genomics and Chromosome Evolution.</title>
        <authorList>
            <person name="Mudd A.B."/>
        </authorList>
    </citation>
    <scope>NUCLEOTIDE SEQUENCE</scope>
    <source>
        <strain evidence="2">237g6f4</strain>
        <tissue evidence="2">Blood</tissue>
    </source>
</reference>
<evidence type="ECO:0000313" key="3">
    <source>
        <dbReference type="Proteomes" id="UP000824782"/>
    </source>
</evidence>
<keyword evidence="1" id="KW-0812">Transmembrane</keyword>
<sequence>MDTEKILELSHYLLLKLVYFVANLVITVSKATFVGGLVSQIILRFPKSSHVTSVWSTIEKHIHNNIFILHIDRKVRFPGLITSFSQCFLIS</sequence>
<gene>
    <name evidence="2" type="ORF">GDO81_004554</name>
</gene>
<comment type="caution">
    <text evidence="2">The sequence shown here is derived from an EMBL/GenBank/DDBJ whole genome shotgun (WGS) entry which is preliminary data.</text>
</comment>
<evidence type="ECO:0000313" key="2">
    <source>
        <dbReference type="EMBL" id="KAG8552508.1"/>
    </source>
</evidence>
<accession>A0AAV7A2H0</accession>
<dbReference type="Proteomes" id="UP000824782">
    <property type="component" value="Unassembled WGS sequence"/>
</dbReference>
<proteinExistence type="predicted"/>